<gene>
    <name evidence="2" type="ORF">E5676_scaffold527G00020</name>
</gene>
<evidence type="ECO:0000313" key="3">
    <source>
        <dbReference type="Proteomes" id="UP000321947"/>
    </source>
</evidence>
<dbReference type="PANTHER" id="PTHR33437">
    <property type="entry name" value="OS06G0361200 PROTEIN"/>
    <property type="match status" value="1"/>
</dbReference>
<dbReference type="EMBL" id="SSTD01014408">
    <property type="protein sequence ID" value="TYK04281.1"/>
    <property type="molecule type" value="Genomic_DNA"/>
</dbReference>
<sequence>MASKKVASKSFVASNAYIEPVTRSRSKGNFQEQDQVEVERKINLLVKVVEERDHEIAALIEQMQTHETTESSQTLIVKAVQQLQDMIANPIRAQYGGRPQTSFMYSKPYTKRIDNLRMSLSIRSLWLATVTSGHSLACPCPYLYLCLKNEMERSPENGTQELARSRTRATCDPVGIKSGLRRPKGTPRTNWKAQAGTTYVRLSYGVGAGADYASAARVAGKGRGSDQLHAVKKTRTHGSSTKSKARAA</sequence>
<comment type="caution">
    <text evidence="2">The sequence shown here is derived from an EMBL/GenBank/DDBJ whole genome shotgun (WGS) entry which is preliminary data.</text>
</comment>
<feature type="region of interest" description="Disordered" evidence="1">
    <location>
        <begin position="219"/>
        <end position="248"/>
    </location>
</feature>
<dbReference type="AlphaFoldDB" id="A0A5D3BX68"/>
<dbReference type="Proteomes" id="UP000321947">
    <property type="component" value="Unassembled WGS sequence"/>
</dbReference>
<name>A0A5D3BX68_CUCMM</name>
<evidence type="ECO:0000313" key="2">
    <source>
        <dbReference type="EMBL" id="TYK04281.1"/>
    </source>
</evidence>
<accession>A0A5D3BX68</accession>
<protein>
    <submittedName>
        <fullName evidence="2">Ty3-gypsy retrotransposon protein</fullName>
    </submittedName>
</protein>
<organism evidence="2 3">
    <name type="scientific">Cucumis melo var. makuwa</name>
    <name type="common">Oriental melon</name>
    <dbReference type="NCBI Taxonomy" id="1194695"/>
    <lineage>
        <taxon>Eukaryota</taxon>
        <taxon>Viridiplantae</taxon>
        <taxon>Streptophyta</taxon>
        <taxon>Embryophyta</taxon>
        <taxon>Tracheophyta</taxon>
        <taxon>Spermatophyta</taxon>
        <taxon>Magnoliopsida</taxon>
        <taxon>eudicotyledons</taxon>
        <taxon>Gunneridae</taxon>
        <taxon>Pentapetalae</taxon>
        <taxon>rosids</taxon>
        <taxon>fabids</taxon>
        <taxon>Cucurbitales</taxon>
        <taxon>Cucurbitaceae</taxon>
        <taxon>Benincaseae</taxon>
        <taxon>Cucumis</taxon>
    </lineage>
</organism>
<reference evidence="2 3" key="1">
    <citation type="submission" date="2019-08" db="EMBL/GenBank/DDBJ databases">
        <title>Draft genome sequences of two oriental melons (Cucumis melo L. var makuwa).</title>
        <authorList>
            <person name="Kwon S.-Y."/>
        </authorList>
    </citation>
    <scope>NUCLEOTIDE SEQUENCE [LARGE SCALE GENOMIC DNA]</scope>
    <source>
        <strain evidence="3">cv. Chang Bougi</strain>
        <tissue evidence="2">Leaf</tissue>
    </source>
</reference>
<evidence type="ECO:0000256" key="1">
    <source>
        <dbReference type="SAM" id="MobiDB-lite"/>
    </source>
</evidence>
<proteinExistence type="predicted"/>
<dbReference type="PANTHER" id="PTHR33437:SF2">
    <property type="entry name" value="OS06G0361200 PROTEIN"/>
    <property type="match status" value="1"/>
</dbReference>